<dbReference type="SUPFAM" id="SSF54506">
    <property type="entry name" value="Diaminopimelate epimerase-like"/>
    <property type="match status" value="2"/>
</dbReference>
<comment type="caution">
    <text evidence="10">The sequence shown here is derived from an EMBL/GenBank/DDBJ whole genome shotgun (WGS) entry which is preliminary data.</text>
</comment>
<evidence type="ECO:0000313" key="11">
    <source>
        <dbReference type="Proteomes" id="UP000216454"/>
    </source>
</evidence>
<dbReference type="GO" id="GO:0005829">
    <property type="term" value="C:cytosol"/>
    <property type="evidence" value="ECO:0007669"/>
    <property type="project" value="TreeGrafter"/>
</dbReference>
<evidence type="ECO:0000256" key="6">
    <source>
        <dbReference type="ARBA" id="ARBA00023235"/>
    </source>
</evidence>
<comment type="caution">
    <text evidence="8">Lacks conserved residue(s) required for the propagation of feature annotation.</text>
</comment>
<dbReference type="GO" id="GO:0008837">
    <property type="term" value="F:diaminopimelate epimerase activity"/>
    <property type="evidence" value="ECO:0007669"/>
    <property type="project" value="UniProtKB-UniRule"/>
</dbReference>
<keyword evidence="6 8" id="KW-0413">Isomerase</keyword>
<dbReference type="Pfam" id="PF01678">
    <property type="entry name" value="DAP_epimerase"/>
    <property type="match status" value="2"/>
</dbReference>
<feature type="active site" evidence="9">
    <location>
        <position position="97"/>
    </location>
</feature>
<feature type="active site" description="Proton acceptor" evidence="8">
    <location>
        <position position="258"/>
    </location>
</feature>
<dbReference type="InterPro" id="IPR018510">
    <property type="entry name" value="DAP_epimerase_AS"/>
</dbReference>
<keyword evidence="11" id="KW-1185">Reference proteome</keyword>
<feature type="site" description="Could be important to modulate the pK values of the two catalytic cysteine residues" evidence="8">
    <location>
        <position position="249"/>
    </location>
</feature>
<comment type="subcellular location">
    <subcellularLocation>
        <location evidence="8">Cytoplasm</location>
    </subcellularLocation>
</comment>
<dbReference type="AlphaFoldDB" id="A0A261F1I7"/>
<dbReference type="GO" id="GO:0009089">
    <property type="term" value="P:lysine biosynthetic process via diaminopimelate"/>
    <property type="evidence" value="ECO:0007669"/>
    <property type="project" value="UniProtKB-UniRule"/>
</dbReference>
<keyword evidence="5 8" id="KW-0457">Lysine biosynthesis</keyword>
<comment type="similarity">
    <text evidence="2 8">Belongs to the diaminopimelate epimerase family.</text>
</comment>
<dbReference type="HAMAP" id="MF_00197">
    <property type="entry name" value="DAP_epimerase"/>
    <property type="match status" value="1"/>
</dbReference>
<evidence type="ECO:0000256" key="1">
    <source>
        <dbReference type="ARBA" id="ARBA00005196"/>
    </source>
</evidence>
<evidence type="ECO:0000256" key="7">
    <source>
        <dbReference type="ARBA" id="ARBA00051712"/>
    </source>
</evidence>
<dbReference type="PANTHER" id="PTHR31689">
    <property type="entry name" value="DIAMINOPIMELATE EPIMERASE, CHLOROPLASTIC"/>
    <property type="match status" value="1"/>
</dbReference>
<keyword evidence="4 8" id="KW-0028">Amino-acid biosynthesis</keyword>
<comment type="subunit">
    <text evidence="8">Homodimer.</text>
</comment>
<comment type="catalytic activity">
    <reaction evidence="7 8">
        <text>(2S,6S)-2,6-diaminopimelate = meso-2,6-diaminopimelate</text>
        <dbReference type="Rhea" id="RHEA:15393"/>
        <dbReference type="ChEBI" id="CHEBI:57609"/>
        <dbReference type="ChEBI" id="CHEBI:57791"/>
        <dbReference type="EC" id="5.1.1.7"/>
    </reaction>
</comment>
<feature type="site" description="Could be important to modulate the pK values of the two catalytic cysteine residues" evidence="8">
    <location>
        <position position="184"/>
    </location>
</feature>
<name>A0A261F1I7_9BIFI</name>
<evidence type="ECO:0000256" key="2">
    <source>
        <dbReference type="ARBA" id="ARBA00010219"/>
    </source>
</evidence>
<feature type="binding site" evidence="8">
    <location>
        <position position="18"/>
    </location>
    <ligand>
        <name>substrate</name>
    </ligand>
</feature>
<feature type="active site" description="Proton donor" evidence="8">
    <location>
        <position position="97"/>
    </location>
</feature>
<evidence type="ECO:0000256" key="5">
    <source>
        <dbReference type="ARBA" id="ARBA00023154"/>
    </source>
</evidence>
<evidence type="ECO:0000256" key="9">
    <source>
        <dbReference type="PROSITE-ProRule" id="PRU10125"/>
    </source>
</evidence>
<evidence type="ECO:0000313" key="10">
    <source>
        <dbReference type="EMBL" id="OZG52935.1"/>
    </source>
</evidence>
<dbReference type="PROSITE" id="PS01326">
    <property type="entry name" value="DAP_EPIMERASE"/>
    <property type="match status" value="1"/>
</dbReference>
<accession>A0A261F1I7</accession>
<comment type="pathway">
    <text evidence="1 8">Amino-acid biosynthesis; L-lysine biosynthesis via DAP pathway; DL-2,6-diaminopimelate from LL-2,6-diaminopimelate: step 1/1.</text>
</comment>
<feature type="binding site" evidence="8">
    <location>
        <position position="182"/>
    </location>
    <ligand>
        <name>substrate</name>
    </ligand>
</feature>
<feature type="binding site" evidence="8">
    <location>
        <begin position="249"/>
        <end position="250"/>
    </location>
    <ligand>
        <name>substrate</name>
    </ligand>
</feature>
<dbReference type="EC" id="5.1.1.7" evidence="3 8"/>
<sequence length="322" mass="35115">MGRMTIPRTVYKGHGTANDFVLYADPDGSLQPSDGEIRFLCDRHKGLGADGLLRLVPTRFYASIPQLEAQEAERLISQGAEWFMDYYNADGSVAEMCGNGSRVISLFAKRLGYWDSTAQHTFVLGTRAGVKRLDFLGEVEGLGRNVLHVDMGPWSKGDDGRFRVSLANTPGSVRGTYVNMGNPHVVCLVDDLSGRIGGVDTELPGVEALDLSRPPIVQPPLESGQNVEFVRLESIREDERGYAYMRVNERGVGETMSCGTGLCATAVVLSSKTGVNEWYIRIRGGVVKVKVTPSSVELTGDARIIGKVEFLDDANAPSVHFR</sequence>
<dbReference type="PANTHER" id="PTHR31689:SF0">
    <property type="entry name" value="DIAMINOPIMELATE EPIMERASE"/>
    <property type="match status" value="1"/>
</dbReference>
<dbReference type="Gene3D" id="3.10.310.10">
    <property type="entry name" value="Diaminopimelate Epimerase, Chain A, domain 1"/>
    <property type="match status" value="2"/>
</dbReference>
<keyword evidence="8" id="KW-0963">Cytoplasm</keyword>
<organism evidence="10 11">
    <name type="scientific">Pseudoscardovia suis</name>
    <dbReference type="NCBI Taxonomy" id="987063"/>
    <lineage>
        <taxon>Bacteria</taxon>
        <taxon>Bacillati</taxon>
        <taxon>Actinomycetota</taxon>
        <taxon>Actinomycetes</taxon>
        <taxon>Bifidobacteriales</taxon>
        <taxon>Bifidobacteriaceae</taxon>
        <taxon>Pseudoscardovia</taxon>
    </lineage>
</organism>
<dbReference type="EMBL" id="MWWQ01000005">
    <property type="protein sequence ID" value="OZG52935.1"/>
    <property type="molecule type" value="Genomic_DNA"/>
</dbReference>
<feature type="binding site" evidence="8">
    <location>
        <position position="226"/>
    </location>
    <ligand>
        <name>substrate</name>
    </ligand>
</feature>
<evidence type="ECO:0000256" key="8">
    <source>
        <dbReference type="HAMAP-Rule" id="MF_00197"/>
    </source>
</evidence>
<feature type="binding site" evidence="8">
    <location>
        <position position="88"/>
    </location>
    <ligand>
        <name>substrate</name>
    </ligand>
</feature>
<proteinExistence type="inferred from homology"/>
<reference evidence="10 11" key="1">
    <citation type="journal article" date="2017" name="BMC Genomics">
        <title>Comparative genomic and phylogenomic analyses of the Bifidobacteriaceae family.</title>
        <authorList>
            <person name="Lugli G.A."/>
            <person name="Milani C."/>
            <person name="Turroni F."/>
            <person name="Duranti S."/>
            <person name="Mancabelli L."/>
            <person name="Mangifesta M."/>
            <person name="Ferrario C."/>
            <person name="Modesto M."/>
            <person name="Mattarelli P."/>
            <person name="Jiri K."/>
            <person name="van Sinderen D."/>
            <person name="Ventura M."/>
        </authorList>
    </citation>
    <scope>NUCLEOTIDE SEQUENCE [LARGE SCALE GENOMIC DNA]</scope>
    <source>
        <strain evidence="10 11">DSM 24744</strain>
    </source>
</reference>
<gene>
    <name evidence="8" type="primary">dapF</name>
    <name evidence="10" type="ORF">PSSU_0553</name>
</gene>
<evidence type="ECO:0000256" key="3">
    <source>
        <dbReference type="ARBA" id="ARBA00013080"/>
    </source>
</evidence>
<protein>
    <recommendedName>
        <fullName evidence="3 8">Diaminopimelate epimerase</fullName>
        <shortName evidence="8">DAP epimerase</shortName>
        <ecNumber evidence="3 8">5.1.1.7</ecNumber>
    </recommendedName>
    <alternativeName>
        <fullName evidence="8">PLP-independent amino acid racemase</fullName>
    </alternativeName>
</protein>
<evidence type="ECO:0000256" key="4">
    <source>
        <dbReference type="ARBA" id="ARBA00022605"/>
    </source>
</evidence>
<comment type="function">
    <text evidence="8">Catalyzes the stereoinversion of LL-2,6-diaminopimelate (L,L-DAP) to meso-diaminopimelate (meso-DAP), a precursor of L-lysine and an essential component of the bacterial peptidoglycan.</text>
</comment>
<feature type="binding site" evidence="8">
    <location>
        <begin position="98"/>
        <end position="99"/>
    </location>
    <ligand>
        <name>substrate</name>
    </ligand>
</feature>
<feature type="binding site" evidence="8">
    <location>
        <begin position="259"/>
        <end position="260"/>
    </location>
    <ligand>
        <name>substrate</name>
    </ligand>
</feature>
<dbReference type="Proteomes" id="UP000216454">
    <property type="component" value="Unassembled WGS sequence"/>
</dbReference>
<dbReference type="InterPro" id="IPR001653">
    <property type="entry name" value="DAP_epimerase_DapF"/>
</dbReference>
<dbReference type="NCBIfam" id="TIGR00652">
    <property type="entry name" value="DapF"/>
    <property type="match status" value="1"/>
</dbReference>
<dbReference type="UniPathway" id="UPA00034">
    <property type="reaction ID" value="UER00025"/>
</dbReference>